<organism evidence="11 12">
    <name type="scientific">Corynebacterium freneyi</name>
    <dbReference type="NCBI Taxonomy" id="134034"/>
    <lineage>
        <taxon>Bacteria</taxon>
        <taxon>Bacillati</taxon>
        <taxon>Actinomycetota</taxon>
        <taxon>Actinomycetes</taxon>
        <taxon>Mycobacteriales</taxon>
        <taxon>Corynebacteriaceae</taxon>
        <taxon>Corynebacterium</taxon>
    </lineage>
</organism>
<keyword evidence="2" id="KW-0813">Transport</keyword>
<dbReference type="InterPro" id="IPR017871">
    <property type="entry name" value="ABC_transporter-like_CS"/>
</dbReference>
<dbReference type="CDD" id="cd03214">
    <property type="entry name" value="ABC_Iron-Siderophores_B12_Hemin"/>
    <property type="match status" value="1"/>
</dbReference>
<evidence type="ECO:0000256" key="2">
    <source>
        <dbReference type="ARBA" id="ARBA00022448"/>
    </source>
</evidence>
<dbReference type="Gene3D" id="3.40.50.300">
    <property type="entry name" value="P-loop containing nucleotide triphosphate hydrolases"/>
    <property type="match status" value="1"/>
</dbReference>
<dbReference type="InterPro" id="IPR003593">
    <property type="entry name" value="AAA+_ATPase"/>
</dbReference>
<dbReference type="Proteomes" id="UP001519305">
    <property type="component" value="Unassembled WGS sequence"/>
</dbReference>
<dbReference type="SUPFAM" id="SSF52540">
    <property type="entry name" value="P-loop containing nucleoside triphosphate hydrolases"/>
    <property type="match status" value="1"/>
</dbReference>
<dbReference type="PROSITE" id="PS00211">
    <property type="entry name" value="ABC_TRANSPORTER_1"/>
    <property type="match status" value="1"/>
</dbReference>
<dbReference type="InterPro" id="IPR027417">
    <property type="entry name" value="P-loop_NTPase"/>
</dbReference>
<evidence type="ECO:0000313" key="11">
    <source>
        <dbReference type="EMBL" id="MBP2333557.1"/>
    </source>
</evidence>
<feature type="domain" description="ABC transporter" evidence="10">
    <location>
        <begin position="6"/>
        <end position="242"/>
    </location>
</feature>
<comment type="subcellular location">
    <subcellularLocation>
        <location evidence="1">Cell membrane</location>
        <topology evidence="1">Peripheral membrane protein</topology>
    </subcellularLocation>
</comment>
<evidence type="ECO:0000256" key="7">
    <source>
        <dbReference type="ARBA" id="ARBA00023004"/>
    </source>
</evidence>
<evidence type="ECO:0000256" key="9">
    <source>
        <dbReference type="ARBA" id="ARBA00023136"/>
    </source>
</evidence>
<sequence>MHPPPLHADRLRVGYGNHEVLRDVSVTLPAGKLTVVVGPNGCGKSTLLKSCARLVPLRGGTVILDGRDIHRLPTKAVARKLGLLPQAPSAPDGLLVSDLVALGRHPHRSLTRPWDGDDERAVARALALTRMDGFADEEVDALSGGQRQRAWIAMALAQDTEVLLLDEPTTYLDLATCIEVLELIRDLHRDHGKTVGVVLHDLLLAARYADETVVMRDGAVVAAGRPGEVFTVDLLRDVFGLDAVLLEDPVSDRPLIVPLGRSR</sequence>
<keyword evidence="7" id="KW-0408">Iron</keyword>
<keyword evidence="12" id="KW-1185">Reference proteome</keyword>
<evidence type="ECO:0000256" key="3">
    <source>
        <dbReference type="ARBA" id="ARBA00022475"/>
    </source>
</evidence>
<dbReference type="Pfam" id="PF00005">
    <property type="entry name" value="ABC_tran"/>
    <property type="match status" value="1"/>
</dbReference>
<evidence type="ECO:0000256" key="8">
    <source>
        <dbReference type="ARBA" id="ARBA00023065"/>
    </source>
</evidence>
<evidence type="ECO:0000259" key="10">
    <source>
        <dbReference type="PROSITE" id="PS50893"/>
    </source>
</evidence>
<keyword evidence="8" id="KW-0406">Ion transport</keyword>
<dbReference type="EMBL" id="JAGINY010000001">
    <property type="protein sequence ID" value="MBP2333557.1"/>
    <property type="molecule type" value="Genomic_DNA"/>
</dbReference>
<dbReference type="GO" id="GO:0005524">
    <property type="term" value="F:ATP binding"/>
    <property type="evidence" value="ECO:0007669"/>
    <property type="project" value="UniProtKB-KW"/>
</dbReference>
<dbReference type="InterPro" id="IPR003439">
    <property type="entry name" value="ABC_transporter-like_ATP-bd"/>
</dbReference>
<gene>
    <name evidence="11" type="ORF">JOF33_002256</name>
</gene>
<keyword evidence="6 11" id="KW-0067">ATP-binding</keyword>
<keyword evidence="4" id="KW-0410">Iron transport</keyword>
<evidence type="ECO:0000313" key="12">
    <source>
        <dbReference type="Proteomes" id="UP001519305"/>
    </source>
</evidence>
<evidence type="ECO:0000256" key="1">
    <source>
        <dbReference type="ARBA" id="ARBA00004202"/>
    </source>
</evidence>
<dbReference type="InterPro" id="IPR051535">
    <property type="entry name" value="Siderophore_ABC-ATPase"/>
</dbReference>
<protein>
    <submittedName>
        <fullName evidence="11">Iron complex transport system ATP-binding protein</fullName>
    </submittedName>
</protein>
<dbReference type="RefSeq" id="WP_209654220.1">
    <property type="nucleotide sequence ID" value="NZ_CP047357.1"/>
</dbReference>
<dbReference type="PROSITE" id="PS50893">
    <property type="entry name" value="ABC_TRANSPORTER_2"/>
    <property type="match status" value="1"/>
</dbReference>
<dbReference type="PANTHER" id="PTHR42771">
    <property type="entry name" value="IRON(3+)-HYDROXAMATE IMPORT ATP-BINDING PROTEIN FHUC"/>
    <property type="match status" value="1"/>
</dbReference>
<dbReference type="SMART" id="SM00382">
    <property type="entry name" value="AAA"/>
    <property type="match status" value="1"/>
</dbReference>
<comment type="caution">
    <text evidence="11">The sequence shown here is derived from an EMBL/GenBank/DDBJ whole genome shotgun (WGS) entry which is preliminary data.</text>
</comment>
<evidence type="ECO:0000256" key="6">
    <source>
        <dbReference type="ARBA" id="ARBA00022840"/>
    </source>
</evidence>
<reference evidence="11 12" key="1">
    <citation type="submission" date="2021-03" db="EMBL/GenBank/DDBJ databases">
        <title>Sequencing the genomes of 1000 actinobacteria strains.</title>
        <authorList>
            <person name="Klenk H.-P."/>
        </authorList>
    </citation>
    <scope>NUCLEOTIDE SEQUENCE [LARGE SCALE GENOMIC DNA]</scope>
    <source>
        <strain evidence="11 12">DSM 44506</strain>
    </source>
</reference>
<keyword evidence="5" id="KW-0547">Nucleotide-binding</keyword>
<keyword evidence="9" id="KW-0472">Membrane</keyword>
<keyword evidence="3" id="KW-1003">Cell membrane</keyword>
<name>A0ABS4UAK3_9CORY</name>
<accession>A0ABS4UAK3</accession>
<dbReference type="PANTHER" id="PTHR42771:SF2">
    <property type="entry name" value="IRON(3+)-HYDROXAMATE IMPORT ATP-BINDING PROTEIN FHUC"/>
    <property type="match status" value="1"/>
</dbReference>
<proteinExistence type="predicted"/>
<evidence type="ECO:0000256" key="4">
    <source>
        <dbReference type="ARBA" id="ARBA00022496"/>
    </source>
</evidence>
<evidence type="ECO:0000256" key="5">
    <source>
        <dbReference type="ARBA" id="ARBA00022741"/>
    </source>
</evidence>